<dbReference type="OrthoDB" id="3000060at2759"/>
<proteinExistence type="predicted"/>
<dbReference type="RefSeq" id="XP_002845416.1">
    <property type="nucleotide sequence ID" value="XM_002845370.1"/>
</dbReference>
<reference evidence="3" key="1">
    <citation type="journal article" date="2012" name="MBio">
        <title>Comparative genome analysis of Trichophyton rubrum and related dermatophytes reveals candidate genes involved in infection.</title>
        <authorList>
            <person name="Martinez D.A."/>
            <person name="Oliver B.G."/>
            <person name="Graeser Y."/>
            <person name="Goldberg J.M."/>
            <person name="Li W."/>
            <person name="Martinez-Rossi N.M."/>
            <person name="Monod M."/>
            <person name="Shelest E."/>
            <person name="Barton R.C."/>
            <person name="Birch E."/>
            <person name="Brakhage A.A."/>
            <person name="Chen Z."/>
            <person name="Gurr S.J."/>
            <person name="Heiman D."/>
            <person name="Heitman J."/>
            <person name="Kosti I."/>
            <person name="Rossi A."/>
            <person name="Saif S."/>
            <person name="Samalova M."/>
            <person name="Saunders C.W."/>
            <person name="Shea T."/>
            <person name="Summerbell R.C."/>
            <person name="Xu J."/>
            <person name="Young S."/>
            <person name="Zeng Q."/>
            <person name="Birren B.W."/>
            <person name="Cuomo C.A."/>
            <person name="White T.C."/>
        </authorList>
    </citation>
    <scope>NUCLEOTIDE SEQUENCE [LARGE SCALE GENOMIC DNA]</scope>
    <source>
        <strain evidence="3">ATCC MYA-4605 / CBS 113480</strain>
    </source>
</reference>
<evidence type="ECO:0000313" key="3">
    <source>
        <dbReference type="Proteomes" id="UP000002035"/>
    </source>
</evidence>
<evidence type="ECO:0000256" key="1">
    <source>
        <dbReference type="SAM" id="MobiDB-lite"/>
    </source>
</evidence>
<dbReference type="Proteomes" id="UP000002035">
    <property type="component" value="Unassembled WGS sequence"/>
</dbReference>
<dbReference type="eggNOG" id="ENOG502SNM5">
    <property type="taxonomic scope" value="Eukaryota"/>
</dbReference>
<dbReference type="OMA" id="PYTQRRV"/>
<feature type="region of interest" description="Disordered" evidence="1">
    <location>
        <begin position="368"/>
        <end position="389"/>
    </location>
</feature>
<sequence>MESDSERLSSFREGFPATFGGFFKDQSGRTKRLVSLVMNSPPDIRPNTRILAVCGISDEFNDAASPSKDGWFYSDFFAFHTLLHGQGASQTWCCSDQPSTLLNKYGQYLHGNPYTQRRVVLNEQLLETELNDVHVFPSSSLLSSFLDILHHESALASRLKQPIILFLFGHGDELTKSVTIGGADFSSDESGMLASDSESDLNISTVASVVGDSVDLTVISTACFSGGWAVTSILDATVPAAAGENEPSESWAKSSSLSRACGSIYTSTLIKALTKETSDEHQYSSQPTSPATATPLTYSDAPSTSEGRSKMFAEFAHTVHRLLLTSVDKFGYQHNISFSAQNDDWETHWRKRTGFPLVNLQSKWESLDAVPPRPSTSLNRDPLADNEEEVDSTTLADIRGQYGSASSYLRGLRRLARKYLQSSPGRDSLAPNTLLHQQCIELLAGRKEFSTVELSTVEAALQYRMGISFLANQLIVGSMLPLPQGKFCEEWDEISKFSYDPKERNDLFHRLLSLFPTPIRDQGVKGWVKPYWYIVAALIEAGLSPHQTEHKIQQLFEGTPYKIYNRLKKTHCEGTPIFS</sequence>
<dbReference type="STRING" id="554155.C5FRG3"/>
<dbReference type="GeneID" id="9228542"/>
<organism evidence="2 3">
    <name type="scientific">Arthroderma otae (strain ATCC MYA-4605 / CBS 113480)</name>
    <name type="common">Microsporum canis</name>
    <dbReference type="NCBI Taxonomy" id="554155"/>
    <lineage>
        <taxon>Eukaryota</taxon>
        <taxon>Fungi</taxon>
        <taxon>Dikarya</taxon>
        <taxon>Ascomycota</taxon>
        <taxon>Pezizomycotina</taxon>
        <taxon>Eurotiomycetes</taxon>
        <taxon>Eurotiomycetidae</taxon>
        <taxon>Onygenales</taxon>
        <taxon>Arthrodermataceae</taxon>
        <taxon>Microsporum</taxon>
    </lineage>
</organism>
<keyword evidence="3" id="KW-1185">Reference proteome</keyword>
<name>C5FRG3_ARTOC</name>
<feature type="region of interest" description="Disordered" evidence="1">
    <location>
        <begin position="277"/>
        <end position="305"/>
    </location>
</feature>
<gene>
    <name evidence="2" type="ORF">MCYG_05285</name>
</gene>
<dbReference type="AlphaFoldDB" id="C5FRG3"/>
<dbReference type="VEuPathDB" id="FungiDB:MCYG_05285"/>
<accession>C5FRG3</accession>
<dbReference type="EMBL" id="DS995705">
    <property type="protein sequence ID" value="EEQ32466.1"/>
    <property type="molecule type" value="Genomic_DNA"/>
</dbReference>
<protein>
    <submittedName>
        <fullName evidence="2">Uncharacterized protein</fullName>
    </submittedName>
</protein>
<dbReference type="HOGENOM" id="CLU_030446_0_0_1"/>
<evidence type="ECO:0000313" key="2">
    <source>
        <dbReference type="EMBL" id="EEQ32466.1"/>
    </source>
</evidence>
<feature type="compositionally biased region" description="Polar residues" evidence="1">
    <location>
        <begin position="283"/>
        <end position="305"/>
    </location>
</feature>